<protein>
    <submittedName>
        <fullName evidence="2">Uncharacterized protein</fullName>
    </submittedName>
</protein>
<comment type="caution">
    <text evidence="2">The sequence shown here is derived from an EMBL/GenBank/DDBJ whole genome shotgun (WGS) entry which is preliminary data.</text>
</comment>
<organism evidence="2 3">
    <name type="scientific">Burkholderia arboris</name>
    <dbReference type="NCBI Taxonomy" id="488730"/>
    <lineage>
        <taxon>Bacteria</taxon>
        <taxon>Pseudomonadati</taxon>
        <taxon>Pseudomonadota</taxon>
        <taxon>Betaproteobacteria</taxon>
        <taxon>Burkholderiales</taxon>
        <taxon>Burkholderiaceae</taxon>
        <taxon>Burkholderia</taxon>
        <taxon>Burkholderia cepacia complex</taxon>
    </lineage>
</organism>
<gene>
    <name evidence="2" type="ORF">BAR24066_01872</name>
</gene>
<evidence type="ECO:0000313" key="2">
    <source>
        <dbReference type="EMBL" id="VWB41987.1"/>
    </source>
</evidence>
<name>A0A9Q9SG43_9BURK</name>
<sequence>MLPPAGCGTRRHSEKAAHGRGLIKCGSRRSGGAGNAYRMQPAEPFGSDASRRQNLCRSPSATTTWLLFADGVSVQTVALNAGLPLPPLTLW</sequence>
<feature type="region of interest" description="Disordered" evidence="1">
    <location>
        <begin position="1"/>
        <end position="53"/>
    </location>
</feature>
<proteinExistence type="predicted"/>
<dbReference type="AlphaFoldDB" id="A0A9Q9SG43"/>
<evidence type="ECO:0000256" key="1">
    <source>
        <dbReference type="SAM" id="MobiDB-lite"/>
    </source>
</evidence>
<dbReference type="Proteomes" id="UP000494172">
    <property type="component" value="Unassembled WGS sequence"/>
</dbReference>
<accession>A0A9Q9SG43</accession>
<reference evidence="2 3" key="1">
    <citation type="submission" date="2019-09" db="EMBL/GenBank/DDBJ databases">
        <authorList>
            <person name="Depoorter E."/>
        </authorList>
    </citation>
    <scope>NUCLEOTIDE SEQUENCE [LARGE SCALE GENOMIC DNA]</scope>
    <source>
        <strain evidence="2">LMG 24066</strain>
    </source>
</reference>
<dbReference type="EMBL" id="CABVPX010000006">
    <property type="protein sequence ID" value="VWB41987.1"/>
    <property type="molecule type" value="Genomic_DNA"/>
</dbReference>
<evidence type="ECO:0000313" key="3">
    <source>
        <dbReference type="Proteomes" id="UP000494172"/>
    </source>
</evidence>